<dbReference type="InterPro" id="IPR013616">
    <property type="entry name" value="Chitin_synth_N"/>
</dbReference>
<keyword evidence="5 10" id="KW-0808">Transferase</keyword>
<evidence type="ECO:0000256" key="10">
    <source>
        <dbReference type="RuleBase" id="RU366040"/>
    </source>
</evidence>
<evidence type="ECO:0000256" key="9">
    <source>
        <dbReference type="ARBA" id="ARBA00023316"/>
    </source>
</evidence>
<feature type="non-terminal residue" evidence="12">
    <location>
        <position position="568"/>
    </location>
</feature>
<keyword evidence="8 10" id="KW-0472">Membrane</keyword>
<evidence type="ECO:0000256" key="4">
    <source>
        <dbReference type="ARBA" id="ARBA00022676"/>
    </source>
</evidence>
<dbReference type="Pfam" id="PF01644">
    <property type="entry name" value="Chitin_synth_1"/>
    <property type="match status" value="1"/>
</dbReference>
<sequence length="568" mass="65873">MSQSPNDLKTISIESSEQLPNRHIIIKPIELINGNLIIECPVHSSLLTNISHESSKEFTHMSYTACTSKPDTFKQENFSLRQTKYESTRMTELFILMTIDDESEILLSNTLHRIIENIAYLCSLNESPEWGKDGWKKVVICIISDRNKIRKRTLSYLKTLGVYQDDIAKSKVNNKAVRAHIYEYTTPISINCSKDSVDKKAIIPAQILFCLQEKSKGKIDSHRWFFNAFCQILDPRICILIKVGVKPDDKSIYNLWRTFKNEQVAGSCGKLYAVKDRRWFKLLNPIVGAQIFEHEISNILNKPLESLFGYISSLPVYFSAYRYSALRDSTDSTNNTNNINILAANDYLAKNNAICFELISKRNFSWLLHYESSSQVEIDVPENLSEMIQQHICNLNDYFYVNFYTISRFYYIWRSKHSTLRKISLQIEIIYQAFHLILSWLALGIFCSIFYILGNVTNQEVPLVAFFGNSRFLPLFFIYVGIIVLQFIFAFVNKPQISSWETNSSVEIAEEINSFSNTFGKDIVEISFPCEININKAYYEAWKEIIKIDKNKSKYKIQDYSSKVFAPW</sequence>
<evidence type="ECO:0000256" key="1">
    <source>
        <dbReference type="ARBA" id="ARBA00004651"/>
    </source>
</evidence>
<keyword evidence="9 10" id="KW-0961">Cell wall biogenesis/degradation</keyword>
<dbReference type="Proteomes" id="UP000789901">
    <property type="component" value="Unassembled WGS sequence"/>
</dbReference>
<comment type="similarity">
    <text evidence="10">Belongs to the chitin synthase family.</text>
</comment>
<name>A0ABN7UDC8_GIGMA</name>
<dbReference type="InterPro" id="IPR004835">
    <property type="entry name" value="Chitin_synth"/>
</dbReference>
<accession>A0ABN7UDC8</accession>
<protein>
    <recommendedName>
        <fullName evidence="2 10">Chitin synthase</fullName>
        <ecNumber evidence="2 10">2.4.1.16</ecNumber>
    </recommendedName>
</protein>
<keyword evidence="13" id="KW-1185">Reference proteome</keyword>
<comment type="caution">
    <text evidence="12">The sequence shown here is derived from an EMBL/GenBank/DDBJ whole genome shotgun (WGS) entry which is preliminary data.</text>
</comment>
<reference evidence="12 13" key="1">
    <citation type="submission" date="2021-06" db="EMBL/GenBank/DDBJ databases">
        <authorList>
            <person name="Kallberg Y."/>
            <person name="Tangrot J."/>
            <person name="Rosling A."/>
        </authorList>
    </citation>
    <scope>NUCLEOTIDE SEQUENCE [LARGE SCALE GENOMIC DNA]</scope>
    <source>
        <strain evidence="12 13">120-4 pot B 10/14</strain>
    </source>
</reference>
<feature type="domain" description="Chitin synthase N-terminal" evidence="11">
    <location>
        <begin position="26"/>
        <end position="92"/>
    </location>
</feature>
<gene>
    <name evidence="12" type="ORF">GMARGA_LOCUS4519</name>
</gene>
<proteinExistence type="inferred from homology"/>
<dbReference type="PANTHER" id="PTHR22914:SF9">
    <property type="entry name" value="CHITIN SYNTHASE 1"/>
    <property type="match status" value="1"/>
</dbReference>
<dbReference type="EMBL" id="CAJVQB010001794">
    <property type="protein sequence ID" value="CAG8550218.1"/>
    <property type="molecule type" value="Genomic_DNA"/>
</dbReference>
<dbReference type="EC" id="2.4.1.16" evidence="2 10"/>
<evidence type="ECO:0000256" key="3">
    <source>
        <dbReference type="ARBA" id="ARBA00022475"/>
    </source>
</evidence>
<evidence type="ECO:0000256" key="5">
    <source>
        <dbReference type="ARBA" id="ARBA00022679"/>
    </source>
</evidence>
<keyword evidence="6 10" id="KW-0812">Transmembrane</keyword>
<evidence type="ECO:0000313" key="13">
    <source>
        <dbReference type="Proteomes" id="UP000789901"/>
    </source>
</evidence>
<evidence type="ECO:0000313" key="12">
    <source>
        <dbReference type="EMBL" id="CAG8550218.1"/>
    </source>
</evidence>
<feature type="transmembrane region" description="Helical" evidence="10">
    <location>
        <begin position="398"/>
        <end position="413"/>
    </location>
</feature>
<evidence type="ECO:0000256" key="8">
    <source>
        <dbReference type="ARBA" id="ARBA00023136"/>
    </source>
</evidence>
<keyword evidence="4 10" id="KW-0328">Glycosyltransferase</keyword>
<comment type="caution">
    <text evidence="10">Lacks conserved residue(s) required for the propagation of feature annotation.</text>
</comment>
<comment type="catalytic activity">
    <reaction evidence="10">
        <text>[(1-&gt;4)-N-acetyl-beta-D-glucosaminyl](n) + UDP-N-acetyl-alpha-D-glucosamine = [(1-&gt;4)-N-acetyl-beta-D-glucosaminyl](n+1) + UDP + H(+)</text>
        <dbReference type="Rhea" id="RHEA:16637"/>
        <dbReference type="Rhea" id="RHEA-COMP:9593"/>
        <dbReference type="Rhea" id="RHEA-COMP:9595"/>
        <dbReference type="ChEBI" id="CHEBI:15378"/>
        <dbReference type="ChEBI" id="CHEBI:17029"/>
        <dbReference type="ChEBI" id="CHEBI:57705"/>
        <dbReference type="ChEBI" id="CHEBI:58223"/>
        <dbReference type="EC" id="2.4.1.16"/>
    </reaction>
</comment>
<feature type="transmembrane region" description="Helical" evidence="10">
    <location>
        <begin position="433"/>
        <end position="453"/>
    </location>
</feature>
<feature type="transmembrane region" description="Helical" evidence="10">
    <location>
        <begin position="473"/>
        <end position="492"/>
    </location>
</feature>
<keyword evidence="3 10" id="KW-1003">Cell membrane</keyword>
<evidence type="ECO:0000256" key="6">
    <source>
        <dbReference type="ARBA" id="ARBA00022692"/>
    </source>
</evidence>
<comment type="subcellular location">
    <subcellularLocation>
        <location evidence="1 10">Cell membrane</location>
        <topology evidence="1 10">Multi-pass membrane protein</topology>
    </subcellularLocation>
</comment>
<comment type="function">
    <text evidence="10">Polymerizes chitin, a structural polymer of the cell wall and septum, by transferring the sugar moiety of UDP-GlcNAc to the non-reducing end of the growing chitin polymer.</text>
</comment>
<evidence type="ECO:0000256" key="7">
    <source>
        <dbReference type="ARBA" id="ARBA00022989"/>
    </source>
</evidence>
<dbReference type="Pfam" id="PF08407">
    <property type="entry name" value="Chitin_synth_1N"/>
    <property type="match status" value="1"/>
</dbReference>
<keyword evidence="7 10" id="KW-1133">Transmembrane helix</keyword>
<organism evidence="12 13">
    <name type="scientific">Gigaspora margarita</name>
    <dbReference type="NCBI Taxonomy" id="4874"/>
    <lineage>
        <taxon>Eukaryota</taxon>
        <taxon>Fungi</taxon>
        <taxon>Fungi incertae sedis</taxon>
        <taxon>Mucoromycota</taxon>
        <taxon>Glomeromycotina</taxon>
        <taxon>Glomeromycetes</taxon>
        <taxon>Diversisporales</taxon>
        <taxon>Gigasporaceae</taxon>
        <taxon>Gigaspora</taxon>
    </lineage>
</organism>
<evidence type="ECO:0000256" key="2">
    <source>
        <dbReference type="ARBA" id="ARBA00012543"/>
    </source>
</evidence>
<dbReference type="PANTHER" id="PTHR22914">
    <property type="entry name" value="CHITIN SYNTHASE"/>
    <property type="match status" value="1"/>
</dbReference>
<evidence type="ECO:0000259" key="11">
    <source>
        <dbReference type="Pfam" id="PF08407"/>
    </source>
</evidence>